<evidence type="ECO:0000313" key="2">
    <source>
        <dbReference type="Proteomes" id="UP000016567"/>
    </source>
</evidence>
<proteinExistence type="predicted"/>
<dbReference type="eggNOG" id="ENOG502ZQZ0">
    <property type="taxonomic scope" value="Bacteria"/>
</dbReference>
<organism evidence="1 2">
    <name type="scientific">Vibrio azureus NBRC 104587</name>
    <dbReference type="NCBI Taxonomy" id="1219077"/>
    <lineage>
        <taxon>Bacteria</taxon>
        <taxon>Pseudomonadati</taxon>
        <taxon>Pseudomonadota</taxon>
        <taxon>Gammaproteobacteria</taxon>
        <taxon>Vibrionales</taxon>
        <taxon>Vibrionaceae</taxon>
        <taxon>Vibrio</taxon>
    </lineage>
</organism>
<protein>
    <submittedName>
        <fullName evidence="1">Uncharacterized protein</fullName>
    </submittedName>
</protein>
<dbReference type="Proteomes" id="UP000016567">
    <property type="component" value="Unassembled WGS sequence"/>
</dbReference>
<comment type="caution">
    <text evidence="1">The sequence shown here is derived from an EMBL/GenBank/DDBJ whole genome shotgun (WGS) entry which is preliminary data.</text>
</comment>
<dbReference type="EMBL" id="BATL01000085">
    <property type="protein sequence ID" value="GAD77678.1"/>
    <property type="molecule type" value="Genomic_DNA"/>
</dbReference>
<dbReference type="STRING" id="1219077.VAZ01S_085_00240"/>
<dbReference type="AlphaFoldDB" id="U3CHF1"/>
<gene>
    <name evidence="1" type="ORF">VAZ01S_085_00240</name>
</gene>
<evidence type="ECO:0000313" key="1">
    <source>
        <dbReference type="EMBL" id="GAD77678.1"/>
    </source>
</evidence>
<sequence length="153" mass="17701">MVDFFNSKKFIRTGNHINSKVGSGGILIERKSGRHISFSSAYSCDENLKIYEKGYLKYEDWDIEITKISNLRVTVDALLKLKLSFVVPEEANGTIWKIPRTYKYKELKRKLAKLPVKFNVGNLYFLCKELDTLKILGCCEFKLMENMGCKNDI</sequence>
<dbReference type="RefSeq" id="WP_021711415.1">
    <property type="nucleotide sequence ID" value="NZ_BAOB01000585.1"/>
</dbReference>
<name>U3CHF1_9VIBR</name>
<keyword evidence="2" id="KW-1185">Reference proteome</keyword>
<reference evidence="1 2" key="1">
    <citation type="submission" date="2013-09" db="EMBL/GenBank/DDBJ databases">
        <title>Whole genome shotgun sequence of Vibrio azureus NBRC 104587.</title>
        <authorList>
            <person name="Isaki S."/>
            <person name="Hosoyama A."/>
            <person name="Numata M."/>
            <person name="Hashimoto M."/>
            <person name="Hosoyama Y."/>
            <person name="Tsuchikane K."/>
            <person name="Noguchi M."/>
            <person name="Hirakata S."/>
            <person name="Ichikawa N."/>
            <person name="Ohji S."/>
            <person name="Yamazoe A."/>
            <person name="Fujita N."/>
        </authorList>
    </citation>
    <scope>NUCLEOTIDE SEQUENCE [LARGE SCALE GENOMIC DNA]</scope>
    <source>
        <strain evidence="1 2">NBRC 104587</strain>
    </source>
</reference>
<accession>U3CHF1</accession>